<proteinExistence type="predicted"/>
<dbReference type="PRINTS" id="PR00038">
    <property type="entry name" value="HTHLUXR"/>
</dbReference>
<evidence type="ECO:0000256" key="5">
    <source>
        <dbReference type="PROSITE-ProRule" id="PRU00169"/>
    </source>
</evidence>
<dbReference type="CDD" id="cd06170">
    <property type="entry name" value="LuxR_C_like"/>
    <property type="match status" value="1"/>
</dbReference>
<dbReference type="Proteomes" id="UP000832011">
    <property type="component" value="Chromosome"/>
</dbReference>
<evidence type="ECO:0000313" key="9">
    <source>
        <dbReference type="Proteomes" id="UP000832011"/>
    </source>
</evidence>
<dbReference type="InterPro" id="IPR016032">
    <property type="entry name" value="Sig_transdc_resp-reg_C-effctor"/>
</dbReference>
<evidence type="ECO:0000256" key="4">
    <source>
        <dbReference type="ARBA" id="ARBA00023163"/>
    </source>
</evidence>
<dbReference type="Gene3D" id="1.10.10.10">
    <property type="entry name" value="Winged helix-like DNA-binding domain superfamily/Winged helix DNA-binding domain"/>
    <property type="match status" value="1"/>
</dbReference>
<reference evidence="8 9" key="1">
    <citation type="journal article" date="2022" name="Res Sq">
        <title>Evolution of multicellular longitudinally dividing oral cavity symbionts (Neisseriaceae).</title>
        <authorList>
            <person name="Nyongesa S."/>
            <person name="Weber P."/>
            <person name="Bernet E."/>
            <person name="Pullido F."/>
            <person name="Nieckarz M."/>
            <person name="Delaby M."/>
            <person name="Nieves C."/>
            <person name="Viehboeck T."/>
            <person name="Krause N."/>
            <person name="Rivera-Millot A."/>
            <person name="Nakamura A."/>
            <person name="Vischer N."/>
            <person name="VanNieuwenhze M."/>
            <person name="Brun Y."/>
            <person name="Cava F."/>
            <person name="Bulgheresi S."/>
            <person name="Veyrier F."/>
        </authorList>
    </citation>
    <scope>NUCLEOTIDE SEQUENCE [LARGE SCALE GENOMIC DNA]</scope>
    <source>
        <strain evidence="8 9">SN4</strain>
    </source>
</reference>
<dbReference type="SUPFAM" id="SSF46894">
    <property type="entry name" value="C-terminal effector domain of the bipartite response regulators"/>
    <property type="match status" value="1"/>
</dbReference>
<dbReference type="Pfam" id="PF00072">
    <property type="entry name" value="Response_reg"/>
    <property type="match status" value="1"/>
</dbReference>
<evidence type="ECO:0000313" key="8">
    <source>
        <dbReference type="EMBL" id="UOO89248.1"/>
    </source>
</evidence>
<dbReference type="PANTHER" id="PTHR43214:SF41">
    <property type="entry name" value="NITRATE_NITRITE RESPONSE REGULATOR PROTEIN NARP"/>
    <property type="match status" value="1"/>
</dbReference>
<dbReference type="Gene3D" id="3.40.50.2300">
    <property type="match status" value="1"/>
</dbReference>
<protein>
    <submittedName>
        <fullName evidence="8">Response regulator transcription factor</fullName>
    </submittedName>
</protein>
<keyword evidence="4" id="KW-0804">Transcription</keyword>
<feature type="domain" description="HTH luxR-type" evidence="6">
    <location>
        <begin position="164"/>
        <end position="229"/>
    </location>
</feature>
<evidence type="ECO:0000256" key="2">
    <source>
        <dbReference type="ARBA" id="ARBA00023015"/>
    </source>
</evidence>
<keyword evidence="9" id="KW-1185">Reference proteome</keyword>
<keyword evidence="2" id="KW-0805">Transcription regulation</keyword>
<dbReference type="Pfam" id="PF00196">
    <property type="entry name" value="GerE"/>
    <property type="match status" value="1"/>
</dbReference>
<evidence type="ECO:0000259" key="6">
    <source>
        <dbReference type="PROSITE" id="PS50043"/>
    </source>
</evidence>
<name>A0ABY4E1Q9_9NEIS</name>
<sequence>MNKFAPVLLLEDDVFMQMRIKRLLLELGLQASEIKLASTLAQVHSDIDFVDINMALIDLGLPDGSGLSVVAALSEARPEIPIMVISAFSSADMVLQALQAGANGYLLKERDDLELLVALRSVMRGGSPIDPAIARFVLAQLPSAATHHSHVANANEHSREEDNEDDDTVALTAREHLILDLVSTGLSNQEIADEIYLSRFTVETHIRKVYRKLAVNSRIKAVHKARDLGLL</sequence>
<feature type="domain" description="Response regulatory" evidence="7">
    <location>
        <begin position="6"/>
        <end position="123"/>
    </location>
</feature>
<evidence type="ECO:0000256" key="3">
    <source>
        <dbReference type="ARBA" id="ARBA00023125"/>
    </source>
</evidence>
<dbReference type="SMART" id="SM00421">
    <property type="entry name" value="HTH_LUXR"/>
    <property type="match status" value="1"/>
</dbReference>
<accession>A0ABY4E1Q9</accession>
<keyword evidence="3" id="KW-0238">DNA-binding</keyword>
<dbReference type="SUPFAM" id="SSF52172">
    <property type="entry name" value="CheY-like"/>
    <property type="match status" value="1"/>
</dbReference>
<dbReference type="InterPro" id="IPR036388">
    <property type="entry name" value="WH-like_DNA-bd_sf"/>
</dbReference>
<feature type="modified residue" description="4-aspartylphosphate" evidence="5">
    <location>
        <position position="58"/>
    </location>
</feature>
<dbReference type="InterPro" id="IPR039420">
    <property type="entry name" value="WalR-like"/>
</dbReference>
<keyword evidence="1 5" id="KW-0597">Phosphoprotein</keyword>
<dbReference type="InterPro" id="IPR011006">
    <property type="entry name" value="CheY-like_superfamily"/>
</dbReference>
<dbReference type="CDD" id="cd17535">
    <property type="entry name" value="REC_NarL-like"/>
    <property type="match status" value="1"/>
</dbReference>
<evidence type="ECO:0000256" key="1">
    <source>
        <dbReference type="ARBA" id="ARBA00022553"/>
    </source>
</evidence>
<dbReference type="PANTHER" id="PTHR43214">
    <property type="entry name" value="TWO-COMPONENT RESPONSE REGULATOR"/>
    <property type="match status" value="1"/>
</dbReference>
<gene>
    <name evidence="8" type="ORF">LVJ82_17680</name>
</gene>
<dbReference type="InterPro" id="IPR058245">
    <property type="entry name" value="NreC/VraR/RcsB-like_REC"/>
</dbReference>
<dbReference type="SMART" id="SM00448">
    <property type="entry name" value="REC"/>
    <property type="match status" value="1"/>
</dbReference>
<dbReference type="InterPro" id="IPR001789">
    <property type="entry name" value="Sig_transdc_resp-reg_receiver"/>
</dbReference>
<dbReference type="EMBL" id="CP091511">
    <property type="protein sequence ID" value="UOO89248.1"/>
    <property type="molecule type" value="Genomic_DNA"/>
</dbReference>
<dbReference type="RefSeq" id="WP_058356950.1">
    <property type="nucleotide sequence ID" value="NZ_CABKVG010000010.1"/>
</dbReference>
<organism evidence="8 9">
    <name type="scientific">Vitreoscilla massiliensis</name>
    <dbReference type="NCBI Taxonomy" id="1689272"/>
    <lineage>
        <taxon>Bacteria</taxon>
        <taxon>Pseudomonadati</taxon>
        <taxon>Pseudomonadota</taxon>
        <taxon>Betaproteobacteria</taxon>
        <taxon>Neisseriales</taxon>
        <taxon>Neisseriaceae</taxon>
        <taxon>Vitreoscilla</taxon>
    </lineage>
</organism>
<dbReference type="PROSITE" id="PS50110">
    <property type="entry name" value="RESPONSE_REGULATORY"/>
    <property type="match status" value="1"/>
</dbReference>
<dbReference type="PROSITE" id="PS50043">
    <property type="entry name" value="HTH_LUXR_2"/>
    <property type="match status" value="1"/>
</dbReference>
<evidence type="ECO:0000259" key="7">
    <source>
        <dbReference type="PROSITE" id="PS50110"/>
    </source>
</evidence>
<dbReference type="InterPro" id="IPR000792">
    <property type="entry name" value="Tscrpt_reg_LuxR_C"/>
</dbReference>